<reference evidence="2 3" key="1">
    <citation type="submission" date="2020-05" db="EMBL/GenBank/DDBJ databases">
        <title>Paenibacillus glebae, sp. nov., Paenibacillus humi sp. nov., Paenibacillus pedi sp. nov., Paenibacillus terrestris sp. nov. and Paenibacillus terricola sp. nov., isolated from a forest top soil sample.</title>
        <authorList>
            <person name="Qi S."/>
            <person name="Carlier A."/>
            <person name="Cnockaert M."/>
            <person name="Vandamme P."/>
        </authorList>
    </citation>
    <scope>NUCLEOTIDE SEQUENCE [LARGE SCALE GENOMIC DNA]</scope>
    <source>
        <strain evidence="2 3">LMG 29502</strain>
    </source>
</reference>
<proteinExistence type="predicted"/>
<dbReference type="EMBL" id="JABMKX010000008">
    <property type="protein sequence ID" value="NQX46755.1"/>
    <property type="molecule type" value="Genomic_DNA"/>
</dbReference>
<comment type="caution">
    <text evidence="2">The sequence shown here is derived from an EMBL/GenBank/DDBJ whole genome shotgun (WGS) entry which is preliminary data.</text>
</comment>
<accession>A0ABX2DQ52</accession>
<evidence type="ECO:0000313" key="3">
    <source>
        <dbReference type="Proteomes" id="UP000711047"/>
    </source>
</evidence>
<organism evidence="2 3">
    <name type="scientific">Paenibacillus tritici</name>
    <dbReference type="NCBI Taxonomy" id="1873425"/>
    <lineage>
        <taxon>Bacteria</taxon>
        <taxon>Bacillati</taxon>
        <taxon>Bacillota</taxon>
        <taxon>Bacilli</taxon>
        <taxon>Bacillales</taxon>
        <taxon>Paenibacillaceae</taxon>
        <taxon>Paenibacillus</taxon>
    </lineage>
</organism>
<sequence length="327" mass="35964">MDRTGISDEYQDIKAAAVGGEQFPLIEVTDRVMARVRDSGQQRSPRGIRLAGRTAAFSGVLVMLLLVAVTAYAATEYIQIRNHAGEVKVQHVAENPNPGESAPYSQYASKLMDSAKPGELIAYFVRGEKLPEGAKSALQYAGKELRLTDYSAFLGEMNKRKTPVLPKEAGGYVFKSGTIVPGSPSDKEYDTNPLYGQTLDELTAEARQNTGRNLFMKAIPWTEVSSVGAKYTRQGAVIELSATLMHGGPMQVMQPPGATAEKLTVEGREMVHNLVSRPEVQPGFSYHYLNWYNEQQDTYYTATTYGDRELTKEQLLDLVGELIRGGL</sequence>
<evidence type="ECO:0000256" key="1">
    <source>
        <dbReference type="SAM" id="Phobius"/>
    </source>
</evidence>
<dbReference type="Proteomes" id="UP000711047">
    <property type="component" value="Unassembled WGS sequence"/>
</dbReference>
<evidence type="ECO:0000313" key="2">
    <source>
        <dbReference type="EMBL" id="NQX46755.1"/>
    </source>
</evidence>
<feature type="transmembrane region" description="Helical" evidence="1">
    <location>
        <begin position="50"/>
        <end position="74"/>
    </location>
</feature>
<keyword evidence="1" id="KW-0812">Transmembrane</keyword>
<name>A0ABX2DQ52_9BACL</name>
<protein>
    <recommendedName>
        <fullName evidence="4">DUF4367 domain-containing protein</fullName>
    </recommendedName>
</protein>
<keyword evidence="1" id="KW-1133">Transmembrane helix</keyword>
<dbReference type="RefSeq" id="WP_173135006.1">
    <property type="nucleotide sequence ID" value="NZ_JABMKX010000008.1"/>
</dbReference>
<evidence type="ECO:0008006" key="4">
    <source>
        <dbReference type="Google" id="ProtNLM"/>
    </source>
</evidence>
<keyword evidence="3" id="KW-1185">Reference proteome</keyword>
<keyword evidence="1" id="KW-0472">Membrane</keyword>
<gene>
    <name evidence="2" type="ORF">HQN87_15560</name>
</gene>